<dbReference type="Proteomes" id="UP001108029">
    <property type="component" value="Unassembled WGS sequence"/>
</dbReference>
<dbReference type="PANTHER" id="PTHR43790">
    <property type="entry name" value="CARBOHYDRATE TRANSPORT ATP-BINDING PROTEIN MG119-RELATED"/>
    <property type="match status" value="1"/>
</dbReference>
<dbReference type="PANTHER" id="PTHR43790:SF2">
    <property type="entry name" value="AUTOINDUCER 2 IMPORT ATP-BINDING PROTEIN LSRA"/>
    <property type="match status" value="1"/>
</dbReference>
<evidence type="ECO:0000256" key="2">
    <source>
        <dbReference type="ARBA" id="ARBA00022840"/>
    </source>
</evidence>
<dbReference type="InterPro" id="IPR050107">
    <property type="entry name" value="ABC_carbohydrate_import_ATPase"/>
</dbReference>
<evidence type="ECO:0000256" key="1">
    <source>
        <dbReference type="ARBA" id="ARBA00022741"/>
    </source>
</evidence>
<organism evidence="3 4">
    <name type="scientific">Streptomyces guryensis</name>
    <dbReference type="NCBI Taxonomy" id="2886947"/>
    <lineage>
        <taxon>Bacteria</taxon>
        <taxon>Bacillati</taxon>
        <taxon>Actinomycetota</taxon>
        <taxon>Actinomycetes</taxon>
        <taxon>Kitasatosporales</taxon>
        <taxon>Streptomycetaceae</taxon>
        <taxon>Streptomyces</taxon>
    </lineage>
</organism>
<gene>
    <name evidence="3" type="ORF">LJ657_22820</name>
</gene>
<dbReference type="RefSeq" id="WP_232650586.1">
    <property type="nucleotide sequence ID" value="NZ_JAJSBI010000011.1"/>
</dbReference>
<keyword evidence="4" id="KW-1185">Reference proteome</keyword>
<keyword evidence="1" id="KW-0547">Nucleotide-binding</keyword>
<name>A0A9Q3VM51_9ACTN</name>
<dbReference type="EMBL" id="JAJSBI010000011">
    <property type="protein sequence ID" value="MCD9876423.1"/>
    <property type="molecule type" value="Genomic_DNA"/>
</dbReference>
<keyword evidence="2" id="KW-0067">ATP-binding</keyword>
<protein>
    <recommendedName>
        <fullName evidence="5">Ribose transport system ATP-binding protein</fullName>
    </recommendedName>
</protein>
<dbReference type="AlphaFoldDB" id="A0A9Q3VM51"/>
<sequence length="147" mass="16077">MDRAARPVPAEPGLDVALGTELGELHLADLQLTEIARALLRGPRLLILDEPTSALPAAAVDRAERVLRTLTGRGIAVLYVTHFPTEVMRFAHRVTVLRDGQVALAGVRRTQVHVPELVTAMLGDRPEQPQRRSRAVVDLPRRCCCPG</sequence>
<accession>A0A9Q3VM51</accession>
<dbReference type="Gene3D" id="3.40.50.300">
    <property type="entry name" value="P-loop containing nucleotide triphosphate hydrolases"/>
    <property type="match status" value="1"/>
</dbReference>
<evidence type="ECO:0008006" key="5">
    <source>
        <dbReference type="Google" id="ProtNLM"/>
    </source>
</evidence>
<comment type="caution">
    <text evidence="3">The sequence shown here is derived from an EMBL/GenBank/DDBJ whole genome shotgun (WGS) entry which is preliminary data.</text>
</comment>
<proteinExistence type="predicted"/>
<dbReference type="SUPFAM" id="SSF52540">
    <property type="entry name" value="P-loop containing nucleoside triphosphate hydrolases"/>
    <property type="match status" value="1"/>
</dbReference>
<dbReference type="GO" id="GO:0005524">
    <property type="term" value="F:ATP binding"/>
    <property type="evidence" value="ECO:0007669"/>
    <property type="project" value="UniProtKB-KW"/>
</dbReference>
<reference evidence="3" key="1">
    <citation type="submission" date="2021-12" db="EMBL/GenBank/DDBJ databases">
        <authorList>
            <person name="Lee J.-H."/>
            <person name="Kim S.-B."/>
        </authorList>
    </citation>
    <scope>NUCLEOTIDE SEQUENCE</scope>
    <source>
        <strain evidence="3">NR30</strain>
    </source>
</reference>
<dbReference type="InterPro" id="IPR027417">
    <property type="entry name" value="P-loop_NTPase"/>
</dbReference>
<evidence type="ECO:0000313" key="3">
    <source>
        <dbReference type="EMBL" id="MCD9876423.1"/>
    </source>
</evidence>
<evidence type="ECO:0000313" key="4">
    <source>
        <dbReference type="Proteomes" id="UP001108029"/>
    </source>
</evidence>